<evidence type="ECO:0000256" key="2">
    <source>
        <dbReference type="SAM" id="MobiDB-lite"/>
    </source>
</evidence>
<comment type="caution">
    <text evidence="4">The sequence shown here is derived from an EMBL/GenBank/DDBJ whole genome shotgun (WGS) entry which is preliminary data.</text>
</comment>
<dbReference type="PANTHER" id="PTHR37293:SF9">
    <property type="entry name" value="PHI ETA ORF 22-LIKE PROTEIN"/>
    <property type="match status" value="1"/>
</dbReference>
<evidence type="ECO:0000256" key="1">
    <source>
        <dbReference type="ARBA" id="ARBA00093462"/>
    </source>
</evidence>
<feature type="domain" description="DnaB/C C-terminal" evidence="3">
    <location>
        <begin position="152"/>
        <end position="218"/>
    </location>
</feature>
<evidence type="ECO:0000259" key="3">
    <source>
        <dbReference type="Pfam" id="PF07261"/>
    </source>
</evidence>
<organism evidence="4 5">
    <name type="scientific">Bacillus cereus</name>
    <dbReference type="NCBI Taxonomy" id="1396"/>
    <lineage>
        <taxon>Bacteria</taxon>
        <taxon>Bacillati</taxon>
        <taxon>Bacillota</taxon>
        <taxon>Bacilli</taxon>
        <taxon>Bacillales</taxon>
        <taxon>Bacillaceae</taxon>
        <taxon>Bacillus</taxon>
        <taxon>Bacillus cereus group</taxon>
    </lineage>
</organism>
<proteinExistence type="inferred from homology"/>
<feature type="compositionally biased region" description="Polar residues" evidence="2">
    <location>
        <begin position="232"/>
        <end position="244"/>
    </location>
</feature>
<sequence length="253" mass="29500">MSKLLIHEEPLIVLPGLAKMIGLNEAIFLQQVHYWINKSKNFNDGYYWVYNSYDEWLKQFPFWSSATLRRIINKLEKQGLLIKGNYNKLKIDQTKWYRIDYDLLERMSRPSAQNEQMGCSKRADGLLNMSRPLPETTTENTTKKVSSSNIFVFYENNFGILNPFVADSITQWVNDTSEELVQAAMERALKQQKKWNYAEGILKQWANKNIKTLNDVEALEAGYQRNKGAKNNAESSDSNTNRYSQKGEYDYGF</sequence>
<reference evidence="4 5" key="1">
    <citation type="submission" date="2017-09" db="EMBL/GenBank/DDBJ databases">
        <title>Large-scale bioinformatics analysis of Bacillus genomes uncovers conserved roles of natural products in bacterial physiology.</title>
        <authorList>
            <consortium name="Agbiome Team Llc"/>
            <person name="Bleich R.M."/>
            <person name="Grubbs K.J."/>
            <person name="Santa Maria K.C."/>
            <person name="Allen S.E."/>
            <person name="Farag S."/>
            <person name="Shank E.A."/>
            <person name="Bowers A."/>
        </authorList>
    </citation>
    <scope>NUCLEOTIDE SEQUENCE [LARGE SCALE GENOMIC DNA]</scope>
    <source>
        <strain evidence="4 5">AFS092789</strain>
    </source>
</reference>
<evidence type="ECO:0000313" key="5">
    <source>
        <dbReference type="Proteomes" id="UP000219922"/>
    </source>
</evidence>
<dbReference type="AlphaFoldDB" id="A0A9X6XXJ9"/>
<dbReference type="InterPro" id="IPR053162">
    <property type="entry name" value="DnaD"/>
</dbReference>
<dbReference type="InterPro" id="IPR034829">
    <property type="entry name" value="DnaD-like_sf"/>
</dbReference>
<dbReference type="InterPro" id="IPR006343">
    <property type="entry name" value="DnaB/C_C"/>
</dbReference>
<dbReference type="Gene3D" id="1.10.10.630">
    <property type="entry name" value="DnaD domain-like"/>
    <property type="match status" value="1"/>
</dbReference>
<dbReference type="EMBL" id="NVMX01000029">
    <property type="protein sequence ID" value="PDZ97112.1"/>
    <property type="molecule type" value="Genomic_DNA"/>
</dbReference>
<dbReference type="NCBIfam" id="TIGR01446">
    <property type="entry name" value="DnaD_dom"/>
    <property type="match status" value="1"/>
</dbReference>
<name>A0A9X6XXJ9_BACCE</name>
<dbReference type="SUPFAM" id="SSF158499">
    <property type="entry name" value="DnaD domain-like"/>
    <property type="match status" value="1"/>
</dbReference>
<feature type="region of interest" description="Disordered" evidence="2">
    <location>
        <begin position="227"/>
        <end position="253"/>
    </location>
</feature>
<comment type="similarity">
    <text evidence="1">Belongs to the DnaB/DnaD family.</text>
</comment>
<dbReference type="RefSeq" id="WP_098005760.1">
    <property type="nucleotide sequence ID" value="NZ_NVMX01000029.1"/>
</dbReference>
<dbReference type="PANTHER" id="PTHR37293">
    <property type="entry name" value="PHAGE REPLICATION PROTEIN-RELATED"/>
    <property type="match status" value="1"/>
</dbReference>
<dbReference type="Pfam" id="PF07261">
    <property type="entry name" value="DnaB_2"/>
    <property type="match status" value="1"/>
</dbReference>
<gene>
    <name evidence="4" type="ORF">CON36_19530</name>
</gene>
<accession>A0A9X6XXJ9</accession>
<evidence type="ECO:0000313" key="4">
    <source>
        <dbReference type="EMBL" id="PDZ97112.1"/>
    </source>
</evidence>
<protein>
    <submittedName>
        <fullName evidence="4">Replication protein</fullName>
    </submittedName>
</protein>
<dbReference type="Proteomes" id="UP000219922">
    <property type="component" value="Unassembled WGS sequence"/>
</dbReference>